<feature type="compositionally biased region" description="Polar residues" evidence="20">
    <location>
        <begin position="1043"/>
        <end position="1056"/>
    </location>
</feature>
<evidence type="ECO:0000256" key="19">
    <source>
        <dbReference type="PROSITE-ProRule" id="PRU10141"/>
    </source>
</evidence>
<feature type="transmembrane region" description="Helical" evidence="21">
    <location>
        <begin position="657"/>
        <end position="681"/>
    </location>
</feature>
<sequence length="1078" mass="119420">MFKVLASLLLFLVLYCRTTLEELSSNCPQRSCNGTTAAGPSPTPSSGSPQLPQQEVDAVNTLLDLAPTSQRLVKHISVTDCNSTTFRSIIECSCNNSTNACWVTKIDLHNFKLRGGIPENIGSLTYLESLDLSGNYLNGQIPESFRNLSRISEIDLSSNHLSGTIPNCFQNLSQITEIILYDNYLGGAVPIFFSEMKNLTFLDLRDNFFNGSIPREFGTSPALELLYLDDNFLCEGIPDELANISSLTYLSFTNNQLSGQLPQQLGNLSNLDSLYLENNLFSGKLPPSLESLKNLVIFIIQGNDFSGRIPDFISKWQNLQELDVRGNNFEAPIPDAVSNLSKLKKLSMNDMVGADKPLFPRIQNYGSLQFLTLRNCSLTGPIPDHIWKLKSLIYLDLSFNSLVGGIPPEVDLPNIQHIFLRRNNLNGSLPVWLTELKWIHVDVSENSFTNVTIPKDAFSPKKNFFACCSKVNTEGMNWLETNYSCGNSSKRYEHLYINCGGNAETINGSNYEADLDPSGESRFYLSSNGAWGFSSMGIVELVKNQKYTLNKQCNISLVDAPLYKDARVSSISLKYYAFCLKNNHYMVRLHFAEIGLDTPKNPRIKRSRVFDVEIQGKKKEKNFNIEAVAGGSPFGRYRGPLISAISISPVPKRHRKLSSAIIVGIVVSSILAVILILALFWKFGWLGGKNNKNVEQKGIELFPGGVLNFQQIKAGTNSFDPKNKIGQGGFGDVYKGVLRNGTIVAVKKLSAKSKQGAKEFINEIGTSYALQHPNLVRLLGCCAEQSELLIVYEYMENNSLEQALFGSAEVKSRLNWLIRVKICRDVAKGLAYIHEESRLRIVHRDIKPTNILLDKDFTAKITDFGFAKHSKEENPHAITRIAGTKHGKEENPHAITRIAGTKGYMSPEYLQGFLSTKADVYSFGLVTLEIVSGKQISTFRAKDQNIYLLDIAYDYQHQGNLIALVDSSLGSDYTHNEALKVLDLAMECVNPTPKLRPSMSKVVKVLEGIVKDVEAKWKTKTSSTGNTSLGDDSSMAKPDFAFSHSTQSAGSTSQEGASDIIICPSTSKEIDDSSNSDD</sequence>
<keyword evidence="14 21" id="KW-0472">Membrane</keyword>
<dbReference type="Gene3D" id="1.10.510.10">
    <property type="entry name" value="Transferase(Phosphotransferase) domain 1"/>
    <property type="match status" value="1"/>
</dbReference>
<evidence type="ECO:0000256" key="3">
    <source>
        <dbReference type="ARBA" id="ARBA00022527"/>
    </source>
</evidence>
<comment type="subcellular location">
    <subcellularLocation>
        <location evidence="1">Membrane</location>
        <topology evidence="1">Single-pass type I membrane protein</topology>
    </subcellularLocation>
</comment>
<keyword evidence="16" id="KW-0325">Glycoprotein</keyword>
<comment type="catalytic activity">
    <reaction evidence="17">
        <text>L-threonyl-[protein] + ATP = O-phospho-L-threonyl-[protein] + ADP + H(+)</text>
        <dbReference type="Rhea" id="RHEA:46608"/>
        <dbReference type="Rhea" id="RHEA-COMP:11060"/>
        <dbReference type="Rhea" id="RHEA-COMP:11605"/>
        <dbReference type="ChEBI" id="CHEBI:15378"/>
        <dbReference type="ChEBI" id="CHEBI:30013"/>
        <dbReference type="ChEBI" id="CHEBI:30616"/>
        <dbReference type="ChEBI" id="CHEBI:61977"/>
        <dbReference type="ChEBI" id="CHEBI:456216"/>
        <dbReference type="EC" id="2.7.11.1"/>
    </reaction>
</comment>
<keyword evidence="15" id="KW-0675">Receptor</keyword>
<evidence type="ECO:0000256" key="2">
    <source>
        <dbReference type="ARBA" id="ARBA00012513"/>
    </source>
</evidence>
<dbReference type="InParanoid" id="A0A068VBG2"/>
<keyword evidence="11" id="KW-0418">Kinase</keyword>
<comment type="catalytic activity">
    <reaction evidence="18">
        <text>L-seryl-[protein] + ATP = O-phospho-L-seryl-[protein] + ADP + H(+)</text>
        <dbReference type="Rhea" id="RHEA:17989"/>
        <dbReference type="Rhea" id="RHEA-COMP:9863"/>
        <dbReference type="Rhea" id="RHEA-COMP:11604"/>
        <dbReference type="ChEBI" id="CHEBI:15378"/>
        <dbReference type="ChEBI" id="CHEBI:29999"/>
        <dbReference type="ChEBI" id="CHEBI:30616"/>
        <dbReference type="ChEBI" id="CHEBI:83421"/>
        <dbReference type="ChEBI" id="CHEBI:456216"/>
        <dbReference type="EC" id="2.7.11.1"/>
    </reaction>
</comment>
<dbReference type="FunFam" id="3.80.10.10:FF:000095">
    <property type="entry name" value="LRR receptor-like serine/threonine-protein kinase GSO1"/>
    <property type="match status" value="1"/>
</dbReference>
<dbReference type="Pfam" id="PF00560">
    <property type="entry name" value="LRR_1"/>
    <property type="match status" value="3"/>
</dbReference>
<feature type="binding site" evidence="19">
    <location>
        <position position="748"/>
    </location>
    <ligand>
        <name>ATP</name>
        <dbReference type="ChEBI" id="CHEBI:30616"/>
    </ligand>
</feature>
<dbReference type="PANTHER" id="PTHR48006:SF44">
    <property type="entry name" value="PROTEIN KINASE DOMAIN-CONTAINING PROTEIN"/>
    <property type="match status" value="1"/>
</dbReference>
<dbReference type="Proteomes" id="UP000295252">
    <property type="component" value="Unassembled WGS sequence"/>
</dbReference>
<keyword evidence="10 19" id="KW-0547">Nucleotide-binding</keyword>
<dbReference type="Gene3D" id="2.60.120.430">
    <property type="entry name" value="Galactose-binding lectin"/>
    <property type="match status" value="1"/>
</dbReference>
<evidence type="ECO:0000256" key="12">
    <source>
        <dbReference type="ARBA" id="ARBA00022840"/>
    </source>
</evidence>
<dbReference type="InterPro" id="IPR032675">
    <property type="entry name" value="LRR_dom_sf"/>
</dbReference>
<dbReference type="SUPFAM" id="SSF52058">
    <property type="entry name" value="L domain-like"/>
    <property type="match status" value="1"/>
</dbReference>
<feature type="compositionally biased region" description="Low complexity" evidence="20">
    <location>
        <begin position="34"/>
        <end position="49"/>
    </location>
</feature>
<dbReference type="OMA" id="YTHNEAL"/>
<name>A0A068VBG2_COFCA</name>
<keyword evidence="9" id="KW-0677">Repeat</keyword>
<feature type="domain" description="Protein kinase" evidence="23">
    <location>
        <begin position="719"/>
        <end position="1010"/>
    </location>
</feature>
<dbReference type="InterPro" id="IPR017441">
    <property type="entry name" value="Protein_kinase_ATP_BS"/>
</dbReference>
<evidence type="ECO:0000256" key="14">
    <source>
        <dbReference type="ARBA" id="ARBA00023136"/>
    </source>
</evidence>
<dbReference type="PROSITE" id="PS50011">
    <property type="entry name" value="PROTEIN_KINASE_DOM"/>
    <property type="match status" value="1"/>
</dbReference>
<evidence type="ECO:0000256" key="7">
    <source>
        <dbReference type="ARBA" id="ARBA00022692"/>
    </source>
</evidence>
<dbReference type="InterPro" id="IPR021720">
    <property type="entry name" value="Malectin_dom"/>
</dbReference>
<feature type="region of interest" description="Disordered" evidence="20">
    <location>
        <begin position="1021"/>
        <end position="1078"/>
    </location>
</feature>
<dbReference type="FunFam" id="1.10.510.10:FF:001023">
    <property type="entry name" value="Os07g0541700 protein"/>
    <property type="match status" value="1"/>
</dbReference>
<keyword evidence="7 21" id="KW-0812">Transmembrane</keyword>
<reference evidence="25" key="1">
    <citation type="journal article" date="2014" name="Science">
        <title>The coffee genome provides insight into the convergent evolution of caffeine biosynthesis.</title>
        <authorList>
            <person name="Denoeud F."/>
            <person name="Carretero-Paulet L."/>
            <person name="Dereeper A."/>
            <person name="Droc G."/>
            <person name="Guyot R."/>
            <person name="Pietrella M."/>
            <person name="Zheng C."/>
            <person name="Alberti A."/>
            <person name="Anthony F."/>
            <person name="Aprea G."/>
            <person name="Aury J.M."/>
            <person name="Bento P."/>
            <person name="Bernard M."/>
            <person name="Bocs S."/>
            <person name="Campa C."/>
            <person name="Cenci A."/>
            <person name="Combes M.C."/>
            <person name="Crouzillat D."/>
            <person name="Da Silva C."/>
            <person name="Daddiego L."/>
            <person name="De Bellis F."/>
            <person name="Dussert S."/>
            <person name="Garsmeur O."/>
            <person name="Gayraud T."/>
            <person name="Guignon V."/>
            <person name="Jahn K."/>
            <person name="Jamilloux V."/>
            <person name="Joet T."/>
            <person name="Labadie K."/>
            <person name="Lan T."/>
            <person name="Leclercq J."/>
            <person name="Lepelley M."/>
            <person name="Leroy T."/>
            <person name="Li L.T."/>
            <person name="Librado P."/>
            <person name="Lopez L."/>
            <person name="Munoz A."/>
            <person name="Noel B."/>
            <person name="Pallavicini A."/>
            <person name="Perrotta G."/>
            <person name="Poncet V."/>
            <person name="Pot D."/>
            <person name="Priyono X."/>
            <person name="Rigoreau M."/>
            <person name="Rouard M."/>
            <person name="Rozas J."/>
            <person name="Tranchant-Dubreuil C."/>
            <person name="VanBuren R."/>
            <person name="Zhang Q."/>
            <person name="Andrade A.C."/>
            <person name="Argout X."/>
            <person name="Bertrand B."/>
            <person name="de Kochko A."/>
            <person name="Graziosi G."/>
            <person name="Henry R.J."/>
            <person name="Jayarama X."/>
            <person name="Ming R."/>
            <person name="Nagai C."/>
            <person name="Rounsley S."/>
            <person name="Sankoff D."/>
            <person name="Giuliano G."/>
            <person name="Albert V.A."/>
            <person name="Wincker P."/>
            <person name="Lashermes P."/>
        </authorList>
    </citation>
    <scope>NUCLEOTIDE SEQUENCE [LARGE SCALE GENOMIC DNA]</scope>
    <source>
        <strain evidence="25">cv. DH200-94</strain>
    </source>
</reference>
<dbReference type="InterPro" id="IPR011009">
    <property type="entry name" value="Kinase-like_dom_sf"/>
</dbReference>
<evidence type="ECO:0000256" key="6">
    <source>
        <dbReference type="ARBA" id="ARBA00022679"/>
    </source>
</evidence>
<evidence type="ECO:0000256" key="17">
    <source>
        <dbReference type="ARBA" id="ARBA00047899"/>
    </source>
</evidence>
<keyword evidence="25" id="KW-1185">Reference proteome</keyword>
<evidence type="ECO:0000256" key="11">
    <source>
        <dbReference type="ARBA" id="ARBA00022777"/>
    </source>
</evidence>
<evidence type="ECO:0000256" key="1">
    <source>
        <dbReference type="ARBA" id="ARBA00004479"/>
    </source>
</evidence>
<keyword evidence="12 19" id="KW-0067">ATP-binding</keyword>
<dbReference type="FunFam" id="3.80.10.10:FF:000383">
    <property type="entry name" value="Leucine-rich repeat receptor protein kinase EMS1"/>
    <property type="match status" value="1"/>
</dbReference>
<dbReference type="Gramene" id="CDP17904">
    <property type="protein sequence ID" value="CDP17904"/>
    <property type="gene ID" value="GSCOC_T00004304001"/>
</dbReference>
<dbReference type="GO" id="GO:0005524">
    <property type="term" value="F:ATP binding"/>
    <property type="evidence" value="ECO:0007669"/>
    <property type="project" value="UniProtKB-UniRule"/>
</dbReference>
<dbReference type="GO" id="GO:0016020">
    <property type="term" value="C:membrane"/>
    <property type="evidence" value="ECO:0007669"/>
    <property type="project" value="UniProtKB-SubCell"/>
</dbReference>
<dbReference type="InterPro" id="IPR008271">
    <property type="entry name" value="Ser/Thr_kinase_AS"/>
</dbReference>
<feature type="chain" id="PRO_5001655617" description="non-specific serine/threonine protein kinase" evidence="22">
    <location>
        <begin position="22"/>
        <end position="1078"/>
    </location>
</feature>
<gene>
    <name evidence="24" type="ORF">GSCOC_T00004304001</name>
</gene>
<dbReference type="Pfam" id="PF13855">
    <property type="entry name" value="LRR_8"/>
    <property type="match status" value="1"/>
</dbReference>
<evidence type="ECO:0000256" key="21">
    <source>
        <dbReference type="SAM" id="Phobius"/>
    </source>
</evidence>
<dbReference type="STRING" id="49390.A0A068VBG2"/>
<dbReference type="SMART" id="SM00220">
    <property type="entry name" value="S_TKc"/>
    <property type="match status" value="1"/>
</dbReference>
<dbReference type="InterPro" id="IPR000719">
    <property type="entry name" value="Prot_kinase_dom"/>
</dbReference>
<keyword evidence="6" id="KW-0808">Transferase</keyword>
<dbReference type="OrthoDB" id="1938112at2759"/>
<dbReference type="Pfam" id="PF11721">
    <property type="entry name" value="Malectin"/>
    <property type="match status" value="1"/>
</dbReference>
<dbReference type="GO" id="GO:0004674">
    <property type="term" value="F:protein serine/threonine kinase activity"/>
    <property type="evidence" value="ECO:0007669"/>
    <property type="project" value="UniProtKB-KW"/>
</dbReference>
<dbReference type="EMBL" id="HG739272">
    <property type="protein sequence ID" value="CDP17904.1"/>
    <property type="molecule type" value="Genomic_DNA"/>
</dbReference>
<evidence type="ECO:0000256" key="22">
    <source>
        <dbReference type="SAM" id="SignalP"/>
    </source>
</evidence>
<evidence type="ECO:0000256" key="4">
    <source>
        <dbReference type="ARBA" id="ARBA00022553"/>
    </source>
</evidence>
<dbReference type="InterPro" id="IPR001611">
    <property type="entry name" value="Leu-rich_rpt"/>
</dbReference>
<feature type="compositionally biased region" description="Polar residues" evidence="20">
    <location>
        <begin position="1021"/>
        <end position="1031"/>
    </location>
</feature>
<evidence type="ECO:0000256" key="8">
    <source>
        <dbReference type="ARBA" id="ARBA00022729"/>
    </source>
</evidence>
<dbReference type="Pfam" id="PF00069">
    <property type="entry name" value="Pkinase"/>
    <property type="match status" value="1"/>
</dbReference>
<dbReference type="EC" id="2.7.11.1" evidence="2"/>
<dbReference type="PhylomeDB" id="A0A068VBG2"/>
<dbReference type="FunFam" id="3.30.200.20:FF:000039">
    <property type="entry name" value="receptor-like protein kinase FERONIA"/>
    <property type="match status" value="1"/>
</dbReference>
<evidence type="ECO:0000256" key="5">
    <source>
        <dbReference type="ARBA" id="ARBA00022614"/>
    </source>
</evidence>
<evidence type="ECO:0000259" key="23">
    <source>
        <dbReference type="PROSITE" id="PS50011"/>
    </source>
</evidence>
<dbReference type="InterPro" id="IPR055414">
    <property type="entry name" value="LRR_R13L4/SHOC2-like"/>
</dbReference>
<feature type="region of interest" description="Disordered" evidence="20">
    <location>
        <begin position="25"/>
        <end position="52"/>
    </location>
</feature>
<dbReference type="PANTHER" id="PTHR48006">
    <property type="entry name" value="LEUCINE-RICH REPEAT-CONTAINING PROTEIN DDB_G0281931-RELATED"/>
    <property type="match status" value="1"/>
</dbReference>
<dbReference type="AlphaFoldDB" id="A0A068VBG2"/>
<dbReference type="PROSITE" id="PS00108">
    <property type="entry name" value="PROTEIN_KINASE_ST"/>
    <property type="match status" value="1"/>
</dbReference>
<evidence type="ECO:0000256" key="16">
    <source>
        <dbReference type="ARBA" id="ARBA00023180"/>
    </source>
</evidence>
<evidence type="ECO:0000256" key="13">
    <source>
        <dbReference type="ARBA" id="ARBA00022989"/>
    </source>
</evidence>
<keyword evidence="3" id="KW-0723">Serine/threonine-protein kinase</keyword>
<feature type="signal peptide" evidence="22">
    <location>
        <begin position="1"/>
        <end position="21"/>
    </location>
</feature>
<dbReference type="PROSITE" id="PS00107">
    <property type="entry name" value="PROTEIN_KINASE_ATP"/>
    <property type="match status" value="1"/>
</dbReference>
<evidence type="ECO:0000256" key="15">
    <source>
        <dbReference type="ARBA" id="ARBA00023170"/>
    </source>
</evidence>
<evidence type="ECO:0000256" key="20">
    <source>
        <dbReference type="SAM" id="MobiDB-lite"/>
    </source>
</evidence>
<dbReference type="Gene3D" id="3.30.200.20">
    <property type="entry name" value="Phosphorylase Kinase, domain 1"/>
    <property type="match status" value="1"/>
</dbReference>
<keyword evidence="8 22" id="KW-0732">Signal</keyword>
<evidence type="ECO:0000256" key="10">
    <source>
        <dbReference type="ARBA" id="ARBA00022741"/>
    </source>
</evidence>
<protein>
    <recommendedName>
        <fullName evidence="2">non-specific serine/threonine protein kinase</fullName>
        <ecNumber evidence="2">2.7.11.1</ecNumber>
    </recommendedName>
</protein>
<dbReference type="Gene3D" id="3.80.10.10">
    <property type="entry name" value="Ribonuclease Inhibitor"/>
    <property type="match status" value="3"/>
</dbReference>
<keyword evidence="5" id="KW-0433">Leucine-rich repeat</keyword>
<evidence type="ECO:0000313" key="25">
    <source>
        <dbReference type="Proteomes" id="UP000295252"/>
    </source>
</evidence>
<keyword evidence="4" id="KW-0597">Phosphoprotein</keyword>
<accession>A0A068VBG2</accession>
<proteinExistence type="predicted"/>
<evidence type="ECO:0000313" key="24">
    <source>
        <dbReference type="EMBL" id="CDP17904.1"/>
    </source>
</evidence>
<dbReference type="Pfam" id="PF23598">
    <property type="entry name" value="LRR_14"/>
    <property type="match status" value="1"/>
</dbReference>
<dbReference type="CDD" id="cd14066">
    <property type="entry name" value="STKc_IRAK"/>
    <property type="match status" value="1"/>
</dbReference>
<evidence type="ECO:0000256" key="9">
    <source>
        <dbReference type="ARBA" id="ARBA00022737"/>
    </source>
</evidence>
<dbReference type="SUPFAM" id="SSF56112">
    <property type="entry name" value="Protein kinase-like (PK-like)"/>
    <property type="match status" value="1"/>
</dbReference>
<organism evidence="24 25">
    <name type="scientific">Coffea canephora</name>
    <name type="common">Robusta coffee</name>
    <dbReference type="NCBI Taxonomy" id="49390"/>
    <lineage>
        <taxon>Eukaryota</taxon>
        <taxon>Viridiplantae</taxon>
        <taxon>Streptophyta</taxon>
        <taxon>Embryophyta</taxon>
        <taxon>Tracheophyta</taxon>
        <taxon>Spermatophyta</taxon>
        <taxon>Magnoliopsida</taxon>
        <taxon>eudicotyledons</taxon>
        <taxon>Gunneridae</taxon>
        <taxon>Pentapetalae</taxon>
        <taxon>asterids</taxon>
        <taxon>lamiids</taxon>
        <taxon>Gentianales</taxon>
        <taxon>Rubiaceae</taxon>
        <taxon>Ixoroideae</taxon>
        <taxon>Gardenieae complex</taxon>
        <taxon>Bertiereae - Coffeeae clade</taxon>
        <taxon>Coffeeae</taxon>
        <taxon>Coffea</taxon>
    </lineage>
</organism>
<dbReference type="InterPro" id="IPR051824">
    <property type="entry name" value="LRR_Rcpt-Like_S/T_Kinase"/>
</dbReference>
<keyword evidence="13 21" id="KW-1133">Transmembrane helix</keyword>
<evidence type="ECO:0000256" key="18">
    <source>
        <dbReference type="ARBA" id="ARBA00048679"/>
    </source>
</evidence>